<dbReference type="EMBL" id="LRBV02000006">
    <property type="status" value="NOT_ANNOTATED_CDS"/>
    <property type="molecule type" value="Genomic_DNA"/>
</dbReference>
<dbReference type="OMA" id="GTWLDFP"/>
<evidence type="ECO:0000313" key="3">
    <source>
        <dbReference type="EnsemblPlants" id="QL06p039065:mrna"/>
    </source>
</evidence>
<feature type="compositionally biased region" description="Polar residues" evidence="1">
    <location>
        <begin position="381"/>
        <end position="391"/>
    </location>
</feature>
<evidence type="ECO:0000259" key="2">
    <source>
        <dbReference type="PROSITE" id="PS50858"/>
    </source>
</evidence>
<gene>
    <name evidence="3" type="primary">LOC115995231</name>
</gene>
<dbReference type="InterPro" id="IPR005607">
    <property type="entry name" value="BSD_dom"/>
</dbReference>
<evidence type="ECO:0000313" key="4">
    <source>
        <dbReference type="Proteomes" id="UP000594261"/>
    </source>
</evidence>
<dbReference type="InterPro" id="IPR035925">
    <property type="entry name" value="BSD_dom_sf"/>
</dbReference>
<dbReference type="InParanoid" id="A0A7N2M0D2"/>
<feature type="compositionally biased region" description="Polar residues" evidence="1">
    <location>
        <begin position="476"/>
        <end position="487"/>
    </location>
</feature>
<dbReference type="EnsemblPlants" id="QL06p039065:mrna">
    <property type="protein sequence ID" value="QL06p039065:mrna"/>
    <property type="gene ID" value="QL06p039065"/>
</dbReference>
<feature type="region of interest" description="Disordered" evidence="1">
    <location>
        <begin position="363"/>
        <end position="507"/>
    </location>
</feature>
<dbReference type="PANTHER" id="PTHR31923">
    <property type="entry name" value="BSD DOMAIN-CONTAINING PROTEIN"/>
    <property type="match status" value="1"/>
</dbReference>
<feature type="compositionally biased region" description="Polar residues" evidence="1">
    <location>
        <begin position="31"/>
        <end position="41"/>
    </location>
</feature>
<evidence type="ECO:0000256" key="1">
    <source>
        <dbReference type="SAM" id="MobiDB-lite"/>
    </source>
</evidence>
<dbReference type="SUPFAM" id="SSF140383">
    <property type="entry name" value="BSD domain-like"/>
    <property type="match status" value="1"/>
</dbReference>
<feature type="region of interest" description="Disordered" evidence="1">
    <location>
        <begin position="296"/>
        <end position="340"/>
    </location>
</feature>
<dbReference type="Proteomes" id="UP000594261">
    <property type="component" value="Chromosome 6"/>
</dbReference>
<dbReference type="GeneID" id="115995231"/>
<dbReference type="OrthoDB" id="2021158at2759"/>
<organism evidence="3 4">
    <name type="scientific">Quercus lobata</name>
    <name type="common">Valley oak</name>
    <dbReference type="NCBI Taxonomy" id="97700"/>
    <lineage>
        <taxon>Eukaryota</taxon>
        <taxon>Viridiplantae</taxon>
        <taxon>Streptophyta</taxon>
        <taxon>Embryophyta</taxon>
        <taxon>Tracheophyta</taxon>
        <taxon>Spermatophyta</taxon>
        <taxon>Magnoliopsida</taxon>
        <taxon>eudicotyledons</taxon>
        <taxon>Gunneridae</taxon>
        <taxon>Pentapetalae</taxon>
        <taxon>rosids</taxon>
        <taxon>fabids</taxon>
        <taxon>Fagales</taxon>
        <taxon>Fagaceae</taxon>
        <taxon>Quercus</taxon>
    </lineage>
</organism>
<dbReference type="PANTHER" id="PTHR31923:SF4">
    <property type="entry name" value="BSD DOMAIN-CONTAINING PROTEIN"/>
    <property type="match status" value="1"/>
</dbReference>
<proteinExistence type="predicted"/>
<reference evidence="3" key="2">
    <citation type="submission" date="2021-01" db="UniProtKB">
        <authorList>
            <consortium name="EnsemblPlants"/>
        </authorList>
    </citation>
    <scope>IDENTIFICATION</scope>
</reference>
<dbReference type="SMART" id="SM00751">
    <property type="entry name" value="BSD"/>
    <property type="match status" value="1"/>
</dbReference>
<feature type="compositionally biased region" description="Acidic residues" evidence="1">
    <location>
        <begin position="420"/>
        <end position="436"/>
    </location>
</feature>
<keyword evidence="4" id="KW-1185">Reference proteome</keyword>
<name>A0A7N2M0D2_QUELO</name>
<sequence>MSWIARSIANTLKLDDDDDNDNDYDKEHQHANPNADSTDPNSPLKPDQHHRNHQTESPSSQSSNQSPRGVKEDLSEITKTLTRQLWGVASFLAPPPPEQPSSPSSSSSAPPRQIADSNPSQLSDHKAPEDEEDEDVISGIRSDFAEISGRFKTGISKLSSTKTVSEITKIASNFLQLGSEEYEIGDAVGVTEEVLAFARNIAMHPETWLDFPLPHDEDSDEFELSDAQQEHALAIERFAPRLAALRIELCPGHMSEACFWKIYFVLLHPRLNKHDAELLSTPQIVEARMMLTQELQNRNKAKQEPEYSGRGTNYSNETADIPHEQNLSMPPSSQPESAPLQISAVQVALSSVPVDIEMEKHPVQSTELQIVDKPVVEEGPVNQNKNQSSTGNDEDDGDDWLKEESSEMVGVSGTSFPVGNDEDVSFSDLEDDDDGDVPTSYKKVTSGSDSSTKDSRDWVQLSRSSVDSVKDISSVEIQHSGSEQVSSRNHETKESNDWLDLDDIDVI</sequence>
<dbReference type="RefSeq" id="XP_030975574.1">
    <property type="nucleotide sequence ID" value="XM_031119714.1"/>
</dbReference>
<feature type="region of interest" description="Disordered" evidence="1">
    <location>
        <begin position="1"/>
        <end position="74"/>
    </location>
</feature>
<feature type="compositionally biased region" description="Low complexity" evidence="1">
    <location>
        <begin position="57"/>
        <end position="67"/>
    </location>
</feature>
<dbReference type="Gramene" id="QL06p039065:mrna">
    <property type="protein sequence ID" value="QL06p039065:mrna"/>
    <property type="gene ID" value="QL06p039065"/>
</dbReference>
<feature type="compositionally biased region" description="Low complexity" evidence="1">
    <location>
        <begin position="462"/>
        <end position="475"/>
    </location>
</feature>
<feature type="domain" description="BSD" evidence="2">
    <location>
        <begin position="219"/>
        <end position="271"/>
    </location>
</feature>
<protein>
    <recommendedName>
        <fullName evidence="2">BSD domain-containing protein</fullName>
    </recommendedName>
</protein>
<dbReference type="AlphaFoldDB" id="A0A7N2M0D2"/>
<accession>A0A7N2M0D2</accession>
<feature type="region of interest" description="Disordered" evidence="1">
    <location>
        <begin position="90"/>
        <end position="135"/>
    </location>
</feature>
<feature type="compositionally biased region" description="Acidic residues" evidence="1">
    <location>
        <begin position="497"/>
        <end position="507"/>
    </location>
</feature>
<feature type="compositionally biased region" description="Polar residues" evidence="1">
    <location>
        <begin position="325"/>
        <end position="336"/>
    </location>
</feature>
<reference evidence="3 4" key="1">
    <citation type="journal article" date="2016" name="G3 (Bethesda)">
        <title>First Draft Assembly and Annotation of the Genome of a California Endemic Oak Quercus lobata Nee (Fagaceae).</title>
        <authorList>
            <person name="Sork V.L."/>
            <person name="Fitz-Gibbon S.T."/>
            <person name="Puiu D."/>
            <person name="Crepeau M."/>
            <person name="Gugger P.F."/>
            <person name="Sherman R."/>
            <person name="Stevens K."/>
            <person name="Langley C.H."/>
            <person name="Pellegrini M."/>
            <person name="Salzberg S.L."/>
        </authorList>
    </citation>
    <scope>NUCLEOTIDE SEQUENCE [LARGE SCALE GENOMIC DNA]</scope>
    <source>
        <strain evidence="3 4">cv. SW786</strain>
    </source>
</reference>
<feature type="compositionally biased region" description="Low complexity" evidence="1">
    <location>
        <begin position="101"/>
        <end position="111"/>
    </location>
</feature>
<dbReference type="KEGG" id="qlo:115995231"/>
<dbReference type="PROSITE" id="PS50858">
    <property type="entry name" value="BSD"/>
    <property type="match status" value="1"/>
</dbReference>
<dbReference type="Pfam" id="PF03909">
    <property type="entry name" value="BSD"/>
    <property type="match status" value="1"/>
</dbReference>
<dbReference type="FunCoup" id="A0A7N2M0D2">
    <property type="interactions" value="2039"/>
</dbReference>
<dbReference type="Gene3D" id="1.10.3970.10">
    <property type="entry name" value="BSD domain"/>
    <property type="match status" value="1"/>
</dbReference>